<dbReference type="Proteomes" id="UP000500767">
    <property type="component" value="Plasmid unnamed1"/>
</dbReference>
<gene>
    <name evidence="3" type="ORF">HN018_23315</name>
</gene>
<keyword evidence="4" id="KW-1185">Reference proteome</keyword>
<protein>
    <submittedName>
        <fullName evidence="3">Helix-turn-helix domain-containing protein</fullName>
    </submittedName>
</protein>
<evidence type="ECO:0000259" key="2">
    <source>
        <dbReference type="PROSITE" id="PS50943"/>
    </source>
</evidence>
<geneLocation type="plasmid" evidence="3 4">
    <name>unnamed1</name>
</geneLocation>
<dbReference type="RefSeq" id="WP_171833908.1">
    <property type="nucleotide sequence ID" value="NZ_CP053709.1"/>
</dbReference>
<dbReference type="Pfam" id="PF01381">
    <property type="entry name" value="HTH_3"/>
    <property type="match status" value="1"/>
</dbReference>
<dbReference type="EMBL" id="CP053709">
    <property type="protein sequence ID" value="QKE93116.1"/>
    <property type="molecule type" value="Genomic_DNA"/>
</dbReference>
<organism evidence="3 4">
    <name type="scientific">Lichenicola cladoniae</name>
    <dbReference type="NCBI Taxonomy" id="1484109"/>
    <lineage>
        <taxon>Bacteria</taxon>
        <taxon>Pseudomonadati</taxon>
        <taxon>Pseudomonadota</taxon>
        <taxon>Alphaproteobacteria</taxon>
        <taxon>Acetobacterales</taxon>
        <taxon>Acetobacteraceae</taxon>
        <taxon>Lichenicola</taxon>
    </lineage>
</organism>
<dbReference type="CDD" id="cd00093">
    <property type="entry name" value="HTH_XRE"/>
    <property type="match status" value="1"/>
</dbReference>
<dbReference type="KEGG" id="lck:HN018_23315"/>
<reference evidence="3 4" key="1">
    <citation type="journal article" date="2014" name="World J. Microbiol. Biotechnol.">
        <title>Biodiversity and physiological characteristics of Antarctic and Arctic lichens-associated bacteria.</title>
        <authorList>
            <person name="Lee Y.M."/>
            <person name="Kim E.H."/>
            <person name="Lee H.K."/>
            <person name="Hong S.G."/>
        </authorList>
    </citation>
    <scope>NUCLEOTIDE SEQUENCE [LARGE SCALE GENOMIC DNA]</scope>
    <source>
        <strain evidence="3 4">PAMC 26569</strain>
        <plasmid evidence="3">unnamed1</plasmid>
    </source>
</reference>
<dbReference type="SMART" id="SM00530">
    <property type="entry name" value="HTH_XRE"/>
    <property type="match status" value="1"/>
</dbReference>
<dbReference type="InterPro" id="IPR001387">
    <property type="entry name" value="Cro/C1-type_HTH"/>
</dbReference>
<dbReference type="GO" id="GO:0003677">
    <property type="term" value="F:DNA binding"/>
    <property type="evidence" value="ECO:0007669"/>
    <property type="project" value="InterPro"/>
</dbReference>
<dbReference type="PROSITE" id="PS50943">
    <property type="entry name" value="HTH_CROC1"/>
    <property type="match status" value="1"/>
</dbReference>
<dbReference type="Gene3D" id="1.10.260.40">
    <property type="entry name" value="lambda repressor-like DNA-binding domains"/>
    <property type="match status" value="1"/>
</dbReference>
<feature type="domain" description="HTH cro/C1-type" evidence="2">
    <location>
        <begin position="49"/>
        <end position="103"/>
    </location>
</feature>
<proteinExistence type="predicted"/>
<name>A0A6M8HXZ2_9PROT</name>
<evidence type="ECO:0000313" key="4">
    <source>
        <dbReference type="Proteomes" id="UP000500767"/>
    </source>
</evidence>
<feature type="compositionally biased region" description="Basic and acidic residues" evidence="1">
    <location>
        <begin position="1"/>
        <end position="12"/>
    </location>
</feature>
<evidence type="ECO:0000256" key="1">
    <source>
        <dbReference type="SAM" id="MobiDB-lite"/>
    </source>
</evidence>
<feature type="region of interest" description="Disordered" evidence="1">
    <location>
        <begin position="1"/>
        <end position="36"/>
    </location>
</feature>
<dbReference type="InterPro" id="IPR010982">
    <property type="entry name" value="Lambda_DNA-bd_dom_sf"/>
</dbReference>
<evidence type="ECO:0000313" key="3">
    <source>
        <dbReference type="EMBL" id="QKE93116.1"/>
    </source>
</evidence>
<sequence length="149" mass="16390">MPLSDREPKAGKTESPLATSMAKNKDSGKTTSNGDVEPDPLLLYMARAVLKRRKEMGLTQLELSRKAGCNSTAIFMVEAAKHNMTIKSVMLLADAMDLQVSDFFPRSTPRNAAKMAEVSEVLTDMAGRFAIQVRSLERLASELRDDAKQ</sequence>
<keyword evidence="3" id="KW-0614">Plasmid</keyword>
<dbReference type="AlphaFoldDB" id="A0A6M8HXZ2"/>
<dbReference type="SUPFAM" id="SSF47413">
    <property type="entry name" value="lambda repressor-like DNA-binding domains"/>
    <property type="match status" value="1"/>
</dbReference>
<accession>A0A6M8HXZ2</accession>